<name>A0ABX1E1M5_9PROT</name>
<keyword evidence="2" id="KW-1185">Reference proteome</keyword>
<comment type="caution">
    <text evidence="1">The sequence shown here is derived from an EMBL/GenBank/DDBJ whole genome shotgun (WGS) entry which is preliminary data.</text>
</comment>
<sequence>MSLDTTPRLADADAAFALLMEAHRGLDPAASRALDARLVLILANHVGDLAVLRQALALARNGLAGEDGPGLSAAR</sequence>
<evidence type="ECO:0000313" key="2">
    <source>
        <dbReference type="Proteomes" id="UP000787635"/>
    </source>
</evidence>
<evidence type="ECO:0000313" key="1">
    <source>
        <dbReference type="EMBL" id="NKC31001.1"/>
    </source>
</evidence>
<dbReference type="InterPro" id="IPR021233">
    <property type="entry name" value="DUF2783"/>
</dbReference>
<dbReference type="EMBL" id="JAAVNE010000011">
    <property type="protein sequence ID" value="NKC31001.1"/>
    <property type="molecule type" value="Genomic_DNA"/>
</dbReference>
<organism evidence="1 2">
    <name type="scientific">Falsiroseomonas selenitidurans</name>
    <dbReference type="NCBI Taxonomy" id="2716335"/>
    <lineage>
        <taxon>Bacteria</taxon>
        <taxon>Pseudomonadati</taxon>
        <taxon>Pseudomonadota</taxon>
        <taxon>Alphaproteobacteria</taxon>
        <taxon>Acetobacterales</taxon>
        <taxon>Roseomonadaceae</taxon>
        <taxon>Falsiroseomonas</taxon>
    </lineage>
</organism>
<gene>
    <name evidence="1" type="ORF">HEQ75_09005</name>
</gene>
<accession>A0ABX1E1M5</accession>
<dbReference type="Pfam" id="PF10932">
    <property type="entry name" value="DUF2783"/>
    <property type="match status" value="1"/>
</dbReference>
<dbReference type="RefSeq" id="WP_168029464.1">
    <property type="nucleotide sequence ID" value="NZ_JAAVNE010000011.1"/>
</dbReference>
<proteinExistence type="predicted"/>
<reference evidence="1 2" key="1">
    <citation type="submission" date="2020-03" db="EMBL/GenBank/DDBJ databases">
        <title>Roseomonas selenitidurans sp. nov. isolated from urban soil.</title>
        <authorList>
            <person name="Liu H."/>
        </authorList>
    </citation>
    <scope>NUCLEOTIDE SEQUENCE [LARGE SCALE GENOMIC DNA]</scope>
    <source>
        <strain evidence="1 2">BU-1</strain>
    </source>
</reference>
<protein>
    <submittedName>
        <fullName evidence="1">DUF2783 domain-containing protein</fullName>
    </submittedName>
</protein>
<dbReference type="Proteomes" id="UP000787635">
    <property type="component" value="Unassembled WGS sequence"/>
</dbReference>